<comment type="function">
    <text evidence="11">Catalyzes two activities which are involved in the cyclic version of arginine biosynthesis: the synthesis of N-acetylglutamate from glutamate and acetyl-CoA as the acetyl donor, and of ornithine by transacetylation between N(2)-acetylornithine and glutamate.</text>
</comment>
<dbReference type="InterPro" id="IPR016117">
    <property type="entry name" value="ArgJ-like_dom_sf"/>
</dbReference>
<dbReference type="RefSeq" id="WP_009870052.1">
    <property type="nucleotide sequence ID" value="NZ_JXSL01000022.1"/>
</dbReference>
<dbReference type="FunFam" id="3.60.70.12:FF:000001">
    <property type="entry name" value="Arginine biosynthesis bifunctional protein ArgJ, chloroplastic"/>
    <property type="match status" value="1"/>
</dbReference>
<dbReference type="CDD" id="cd02152">
    <property type="entry name" value="OAT"/>
    <property type="match status" value="1"/>
</dbReference>
<comment type="subcellular location">
    <subcellularLocation>
        <location evidence="1 11">Cytoplasm</location>
    </subcellularLocation>
</comment>
<dbReference type="InterPro" id="IPR002813">
    <property type="entry name" value="Arg_biosynth_ArgJ"/>
</dbReference>
<keyword evidence="13" id="KW-1185">Reference proteome</keyword>
<dbReference type="GO" id="GO:0006526">
    <property type="term" value="P:L-arginine biosynthetic process"/>
    <property type="evidence" value="ECO:0007669"/>
    <property type="project" value="UniProtKB-UniRule"/>
</dbReference>
<feature type="binding site" evidence="11">
    <location>
        <position position="157"/>
    </location>
    <ligand>
        <name>substrate</name>
    </ligand>
</feature>
<comment type="catalytic activity">
    <reaction evidence="11">
        <text>L-glutamate + acetyl-CoA = N-acetyl-L-glutamate + CoA + H(+)</text>
        <dbReference type="Rhea" id="RHEA:24292"/>
        <dbReference type="ChEBI" id="CHEBI:15378"/>
        <dbReference type="ChEBI" id="CHEBI:29985"/>
        <dbReference type="ChEBI" id="CHEBI:44337"/>
        <dbReference type="ChEBI" id="CHEBI:57287"/>
        <dbReference type="ChEBI" id="CHEBI:57288"/>
        <dbReference type="EC" id="2.3.1.1"/>
    </reaction>
</comment>
<feature type="chain" id="PRO_5023541502" description="Arginine biosynthesis bifunctional protein ArgJ alpha chain" evidence="11">
    <location>
        <begin position="1"/>
        <end position="193"/>
    </location>
</feature>
<dbReference type="UniPathway" id="UPA00068">
    <property type="reaction ID" value="UER00106"/>
</dbReference>
<evidence type="ECO:0000256" key="11">
    <source>
        <dbReference type="HAMAP-Rule" id="MF_01106"/>
    </source>
</evidence>
<evidence type="ECO:0000256" key="7">
    <source>
        <dbReference type="ARBA" id="ARBA00022679"/>
    </source>
</evidence>
<dbReference type="Proteomes" id="UP000031971">
    <property type="component" value="Unassembled WGS sequence"/>
</dbReference>
<evidence type="ECO:0000313" key="13">
    <source>
        <dbReference type="Proteomes" id="UP000031971"/>
    </source>
</evidence>
<dbReference type="GO" id="GO:0006592">
    <property type="term" value="P:ornithine biosynthetic process"/>
    <property type="evidence" value="ECO:0007669"/>
    <property type="project" value="TreeGrafter"/>
</dbReference>
<dbReference type="EC" id="2.3.1.1" evidence="11"/>
<feature type="binding site" evidence="11">
    <location>
        <position position="281"/>
    </location>
    <ligand>
        <name>substrate</name>
    </ligand>
</feature>
<dbReference type="Gene3D" id="3.10.20.340">
    <property type="entry name" value="ArgJ beta chain, C-terminal domain"/>
    <property type="match status" value="1"/>
</dbReference>
<feature type="binding site" evidence="11">
    <location>
        <position position="183"/>
    </location>
    <ligand>
        <name>substrate</name>
    </ligand>
</feature>
<keyword evidence="7 11" id="KW-0808">Transferase</keyword>
<feature type="site" description="Involved in the stabilization of negative charge on the oxyanion by the formation of the oxyanion hole" evidence="11">
    <location>
        <position position="120"/>
    </location>
</feature>
<comment type="subunit">
    <text evidence="3 11">Heterotetramer of two alpha and two beta chains.</text>
</comment>
<comment type="caution">
    <text evidence="12">The sequence shown here is derived from an EMBL/GenBank/DDBJ whole genome shotgun (WGS) entry which is preliminary data.</text>
</comment>
<comment type="pathway">
    <text evidence="11">Amino-acid biosynthesis; L-arginine biosynthesis; N(2)-acetyl-L-ornithine from L-glutamate: step 1/4.</text>
</comment>
<evidence type="ECO:0000256" key="8">
    <source>
        <dbReference type="ARBA" id="ARBA00022813"/>
    </source>
</evidence>
<dbReference type="Gene3D" id="3.60.70.12">
    <property type="entry name" value="L-amino peptidase D-ALA esterase/amidase"/>
    <property type="match status" value="1"/>
</dbReference>
<name>A0A0C2V3J9_PARME</name>
<proteinExistence type="inferred from homology"/>
<keyword evidence="10 11" id="KW-0012">Acyltransferase</keyword>
<dbReference type="InterPro" id="IPR042195">
    <property type="entry name" value="ArgJ_beta_C"/>
</dbReference>
<evidence type="ECO:0000256" key="3">
    <source>
        <dbReference type="ARBA" id="ARBA00011475"/>
    </source>
</evidence>
<dbReference type="EMBL" id="JXSL01000022">
    <property type="protein sequence ID" value="KIL99636.1"/>
    <property type="molecule type" value="Genomic_DNA"/>
</dbReference>
<feature type="binding site" evidence="11">
    <location>
        <position position="194"/>
    </location>
    <ligand>
        <name>substrate</name>
    </ligand>
</feature>
<dbReference type="NCBIfam" id="TIGR00120">
    <property type="entry name" value="ArgJ"/>
    <property type="match status" value="1"/>
</dbReference>
<evidence type="ECO:0000256" key="4">
    <source>
        <dbReference type="ARBA" id="ARBA00022490"/>
    </source>
</evidence>
<dbReference type="GO" id="GO:0005737">
    <property type="term" value="C:cytoplasm"/>
    <property type="evidence" value="ECO:0007669"/>
    <property type="project" value="UniProtKB-SubCell"/>
</dbReference>
<dbReference type="Pfam" id="PF01960">
    <property type="entry name" value="ArgJ"/>
    <property type="match status" value="1"/>
</dbReference>
<dbReference type="SUPFAM" id="SSF56266">
    <property type="entry name" value="DmpA/ArgJ-like"/>
    <property type="match status" value="1"/>
</dbReference>
<evidence type="ECO:0000256" key="2">
    <source>
        <dbReference type="ARBA" id="ARBA00006774"/>
    </source>
</evidence>
<comment type="similarity">
    <text evidence="2 11">Belongs to the ArgJ family.</text>
</comment>
<dbReference type="GO" id="GO:0004042">
    <property type="term" value="F:L-glutamate N-acetyltransferase activity"/>
    <property type="evidence" value="ECO:0007669"/>
    <property type="project" value="UniProtKB-UniRule"/>
</dbReference>
<keyword evidence="4 11" id="KW-0963">Cytoplasm</keyword>
<dbReference type="PANTHER" id="PTHR23100">
    <property type="entry name" value="ARGININE BIOSYNTHESIS BIFUNCTIONAL PROTEIN ARGJ"/>
    <property type="match status" value="1"/>
</dbReference>
<evidence type="ECO:0000256" key="10">
    <source>
        <dbReference type="ARBA" id="ARBA00023315"/>
    </source>
</evidence>
<protein>
    <recommendedName>
        <fullName evidence="11">Arginine biosynthesis bifunctional protein ArgJ</fullName>
    </recommendedName>
    <domain>
        <recommendedName>
            <fullName evidence="11">Glutamate N-acetyltransferase</fullName>
            <ecNumber evidence="11">2.3.1.35</ecNumber>
        </recommendedName>
        <alternativeName>
            <fullName evidence="11">Ornithine acetyltransferase</fullName>
            <shortName evidence="11">OATase</shortName>
        </alternativeName>
        <alternativeName>
            <fullName evidence="11">Ornithine transacetylase</fullName>
        </alternativeName>
    </domain>
    <domain>
        <recommendedName>
            <fullName evidence="11">Amino-acid acetyltransferase</fullName>
            <ecNumber evidence="11">2.3.1.1</ecNumber>
        </recommendedName>
        <alternativeName>
            <fullName evidence="11">N-acetylglutamate synthase</fullName>
            <shortName evidence="11">AGSase</shortName>
        </alternativeName>
    </domain>
    <component>
        <recommendedName>
            <fullName evidence="11">Arginine biosynthesis bifunctional protein ArgJ alpha chain</fullName>
        </recommendedName>
    </component>
    <component>
        <recommendedName>
            <fullName evidence="11">Arginine biosynthesis bifunctional protein ArgJ beta chain</fullName>
        </recommendedName>
    </component>
</protein>
<evidence type="ECO:0000256" key="5">
    <source>
        <dbReference type="ARBA" id="ARBA00022571"/>
    </source>
</evidence>
<dbReference type="GO" id="GO:0004358">
    <property type="term" value="F:L-glutamate N-acetyltransferase activity, acting on acetyl-L-ornithine as donor"/>
    <property type="evidence" value="ECO:0007669"/>
    <property type="project" value="UniProtKB-UniRule"/>
</dbReference>
<feature type="binding site" evidence="11">
    <location>
        <position position="404"/>
    </location>
    <ligand>
        <name>substrate</name>
    </ligand>
</feature>
<feature type="binding site" evidence="11">
    <location>
        <position position="409"/>
    </location>
    <ligand>
        <name>substrate</name>
    </ligand>
</feature>
<evidence type="ECO:0000256" key="6">
    <source>
        <dbReference type="ARBA" id="ARBA00022605"/>
    </source>
</evidence>
<dbReference type="OrthoDB" id="9804242at2"/>
<dbReference type="HAMAP" id="MF_01106">
    <property type="entry name" value="ArgJ"/>
    <property type="match status" value="1"/>
</dbReference>
<reference evidence="12 13" key="1">
    <citation type="submission" date="2015-01" db="EMBL/GenBank/DDBJ databases">
        <title>Genome Sequence of Magnetospirillum magnetotacticum Strain MS-1.</title>
        <authorList>
            <person name="Marinov G.K."/>
            <person name="Smalley M.D."/>
            <person name="DeSalvo G."/>
        </authorList>
    </citation>
    <scope>NUCLEOTIDE SEQUENCE [LARGE SCALE GENOMIC DNA]</scope>
    <source>
        <strain evidence="12 13">MS-1</strain>
    </source>
</reference>
<feature type="chain" id="PRO_5023541501" description="Arginine biosynthesis bifunctional protein ArgJ beta chain" evidence="11">
    <location>
        <begin position="194"/>
        <end position="409"/>
    </location>
</feature>
<dbReference type="MEROPS" id="T05.001"/>
<comment type="catalytic activity">
    <reaction evidence="11">
        <text>N(2)-acetyl-L-ornithine + L-glutamate = N-acetyl-L-glutamate + L-ornithine</text>
        <dbReference type="Rhea" id="RHEA:15349"/>
        <dbReference type="ChEBI" id="CHEBI:29985"/>
        <dbReference type="ChEBI" id="CHEBI:44337"/>
        <dbReference type="ChEBI" id="CHEBI:46911"/>
        <dbReference type="ChEBI" id="CHEBI:57805"/>
        <dbReference type="EC" id="2.3.1.35"/>
    </reaction>
</comment>
<gene>
    <name evidence="11" type="primary">argJ</name>
    <name evidence="12" type="ORF">CCC_03808</name>
</gene>
<feature type="site" description="Cleavage; by autolysis" evidence="11">
    <location>
        <begin position="193"/>
        <end position="194"/>
    </location>
</feature>
<dbReference type="AlphaFoldDB" id="A0A0C2V3J9"/>
<dbReference type="STRING" id="272627.CCC_03808"/>
<evidence type="ECO:0000313" key="12">
    <source>
        <dbReference type="EMBL" id="KIL99636.1"/>
    </source>
</evidence>
<dbReference type="NCBIfam" id="NF003802">
    <property type="entry name" value="PRK05388.1"/>
    <property type="match status" value="1"/>
</dbReference>
<comment type="pathway">
    <text evidence="11">Amino-acid biosynthesis; L-arginine biosynthesis; L-ornithine and N-acetyl-L-glutamate from L-glutamate and N(2)-acetyl-L-ornithine (cyclic): step 1/1.</text>
</comment>
<feature type="site" description="Involved in the stabilization of negative charge on the oxyanion by the formation of the oxyanion hole" evidence="11">
    <location>
        <position position="121"/>
    </location>
</feature>
<keyword evidence="6 11" id="KW-0028">Amino-acid biosynthesis</keyword>
<keyword evidence="9 11" id="KW-0511">Multifunctional enzyme</keyword>
<keyword evidence="5 11" id="KW-0055">Arginine biosynthesis</keyword>
<evidence type="ECO:0000256" key="9">
    <source>
        <dbReference type="ARBA" id="ARBA00023268"/>
    </source>
</evidence>
<dbReference type="PANTHER" id="PTHR23100:SF0">
    <property type="entry name" value="ARGININE BIOSYNTHESIS BIFUNCTIONAL PROTEIN ARGJ, MITOCHONDRIAL"/>
    <property type="match status" value="1"/>
</dbReference>
<sequence length="409" mass="42681">MTAISPLAPERFPDMPVINGIRLASHACGVRYAGRTDLLMVEMDKGTTAAGVFTRSLTASAPVEWCRSAVAKGSARALVVNSGNANAFTGSVGEASVRRTVEATSALVDCKDSEVYIASTGTIGVRLPDEKITAALGDVRAKLQPGNWQEAAQAIMTTDTYPKGATRIAVIDGTPVIINGIAKGAGMIAPDMATMLSYVFTDAALPAAVLQDLLSKGVDKSFNAITVDSDTSTSDTLMLFATGKAGNKVIKDAKDKRLADFKAKLFDLLLDLALQVVRDGEGATKFVTIHVSGAAGKKAARTIGMSIANSPLVKTAIAGEDANWGRVVAAVGKAGEKANRDKLSIRMGGVLVADKGEMAHGYDEAPVAAHFKGKDIVIEVDVGVGKGRSTVYTCDLTHAYIDINGSYRT</sequence>
<evidence type="ECO:0000256" key="1">
    <source>
        <dbReference type="ARBA" id="ARBA00004496"/>
    </source>
</evidence>
<dbReference type="FunFam" id="3.10.20.340:FF:000003">
    <property type="entry name" value="Arginine biosynthesis bifunctional protein ArgJ"/>
    <property type="match status" value="1"/>
</dbReference>
<organism evidence="12 13">
    <name type="scientific">Paramagnetospirillum magnetotacticum MS-1</name>
    <dbReference type="NCBI Taxonomy" id="272627"/>
    <lineage>
        <taxon>Bacteria</taxon>
        <taxon>Pseudomonadati</taxon>
        <taxon>Pseudomonadota</taxon>
        <taxon>Alphaproteobacteria</taxon>
        <taxon>Rhodospirillales</taxon>
        <taxon>Magnetospirillaceae</taxon>
        <taxon>Paramagnetospirillum</taxon>
    </lineage>
</organism>
<feature type="active site" description="Nucleophile" evidence="11">
    <location>
        <position position="194"/>
    </location>
</feature>
<keyword evidence="8 11" id="KW-0068">Autocatalytic cleavage</keyword>
<dbReference type="EC" id="2.3.1.35" evidence="11"/>
<accession>A0A0C2V3J9</accession>